<dbReference type="AlphaFoldDB" id="A0A937F7N3"/>
<dbReference type="Proteomes" id="UP000659388">
    <property type="component" value="Unassembled WGS sequence"/>
</dbReference>
<evidence type="ECO:0000313" key="1">
    <source>
        <dbReference type="EMBL" id="MBL3655789.1"/>
    </source>
</evidence>
<gene>
    <name evidence="1" type="ORF">JL102_06590</name>
</gene>
<proteinExistence type="predicted"/>
<reference evidence="1" key="1">
    <citation type="submission" date="2021-01" db="EMBL/GenBank/DDBJ databases">
        <title>Fulvivirga kasyanovii gen. nov., sp nov., a novel member of the phylum Bacteroidetes isolated from seawater in a mussel farm.</title>
        <authorList>
            <person name="Zhao L.-H."/>
            <person name="Wang Z.-J."/>
        </authorList>
    </citation>
    <scope>NUCLEOTIDE SEQUENCE</scope>
    <source>
        <strain evidence="1">2943</strain>
    </source>
</reference>
<accession>A0A937F7N3</accession>
<organism evidence="1 2">
    <name type="scientific">Fulvivirga sediminis</name>
    <dbReference type="NCBI Taxonomy" id="2803949"/>
    <lineage>
        <taxon>Bacteria</taxon>
        <taxon>Pseudomonadati</taxon>
        <taxon>Bacteroidota</taxon>
        <taxon>Cytophagia</taxon>
        <taxon>Cytophagales</taxon>
        <taxon>Fulvivirgaceae</taxon>
        <taxon>Fulvivirga</taxon>
    </lineage>
</organism>
<keyword evidence="2" id="KW-1185">Reference proteome</keyword>
<name>A0A937F7N3_9BACT</name>
<dbReference type="EMBL" id="JAESIY010000003">
    <property type="protein sequence ID" value="MBL3655789.1"/>
    <property type="molecule type" value="Genomic_DNA"/>
</dbReference>
<protein>
    <submittedName>
        <fullName evidence="1">Uncharacterized protein</fullName>
    </submittedName>
</protein>
<comment type="caution">
    <text evidence="1">The sequence shown here is derived from an EMBL/GenBank/DDBJ whole genome shotgun (WGS) entry which is preliminary data.</text>
</comment>
<evidence type="ECO:0000313" key="2">
    <source>
        <dbReference type="Proteomes" id="UP000659388"/>
    </source>
</evidence>
<dbReference type="RefSeq" id="WP_202243471.1">
    <property type="nucleotide sequence ID" value="NZ_JAESIY010000003.1"/>
</dbReference>
<sequence>MKAANNILKHLEHFEEEKGYFTGDKVKDQYFKMHAKNVEIHEVILKISTIETEELREIVPDLRKLSSFIVSSQIDQDLQSGNPQLVNKLMSYYEGKEKVAFMTFCSTYCCWHNRDDYPVFNIEAIRILGKHFKRSFSEYLEDYALFQTDMKGLKEKLGLDSLNFQELEKFFWLFSEDLEEAKVQSA</sequence>